<evidence type="ECO:0000313" key="2">
    <source>
        <dbReference type="Proteomes" id="UP001589836"/>
    </source>
</evidence>
<evidence type="ECO:0000313" key="1">
    <source>
        <dbReference type="EMBL" id="MFC0523805.1"/>
    </source>
</evidence>
<accession>A0ABV6LN16</accession>
<dbReference type="Pfam" id="PF09388">
    <property type="entry name" value="SpoOE-like"/>
    <property type="match status" value="1"/>
</dbReference>
<protein>
    <submittedName>
        <fullName evidence="1">Aspartyl-phosphate phosphatase Spo0E family protein</fullName>
    </submittedName>
</protein>
<dbReference type="InterPro" id="IPR037208">
    <property type="entry name" value="Spo0E-like_sf"/>
</dbReference>
<dbReference type="InterPro" id="IPR036638">
    <property type="entry name" value="HLH_DNA-bd_sf"/>
</dbReference>
<dbReference type="Gene3D" id="4.10.280.10">
    <property type="entry name" value="Helix-loop-helix DNA-binding domain"/>
    <property type="match status" value="1"/>
</dbReference>
<dbReference type="SUPFAM" id="SSF140500">
    <property type="entry name" value="BAS1536-like"/>
    <property type="match status" value="1"/>
</dbReference>
<sequence>MSKELLNEIESTREKMVHLATCMPLSSKEVVQVSAQLDFLLNQYESSSNK</sequence>
<keyword evidence="2" id="KW-1185">Reference proteome</keyword>
<dbReference type="Proteomes" id="UP001589836">
    <property type="component" value="Unassembled WGS sequence"/>
</dbReference>
<gene>
    <name evidence="1" type="ORF">ACFFGV_09525</name>
</gene>
<name>A0ABV6LN16_9BACI</name>
<dbReference type="RefSeq" id="WP_377347085.1">
    <property type="nucleotide sequence ID" value="NZ_JBHLTP010000007.1"/>
</dbReference>
<reference evidence="1 2" key="1">
    <citation type="submission" date="2024-09" db="EMBL/GenBank/DDBJ databases">
        <authorList>
            <person name="Sun Q."/>
            <person name="Mori K."/>
        </authorList>
    </citation>
    <scope>NUCLEOTIDE SEQUENCE [LARGE SCALE GENOMIC DNA]</scope>
    <source>
        <strain evidence="1 2">NCAIM B.02529</strain>
    </source>
</reference>
<dbReference type="InterPro" id="IPR018540">
    <property type="entry name" value="Spo0E-like"/>
</dbReference>
<organism evidence="1 2">
    <name type="scientific">Pontibacillus salicampi</name>
    <dbReference type="NCBI Taxonomy" id="1449801"/>
    <lineage>
        <taxon>Bacteria</taxon>
        <taxon>Bacillati</taxon>
        <taxon>Bacillota</taxon>
        <taxon>Bacilli</taxon>
        <taxon>Bacillales</taxon>
        <taxon>Bacillaceae</taxon>
        <taxon>Pontibacillus</taxon>
    </lineage>
</organism>
<proteinExistence type="predicted"/>
<dbReference type="EMBL" id="JBHLTP010000007">
    <property type="protein sequence ID" value="MFC0523805.1"/>
    <property type="molecule type" value="Genomic_DNA"/>
</dbReference>
<comment type="caution">
    <text evidence="1">The sequence shown here is derived from an EMBL/GenBank/DDBJ whole genome shotgun (WGS) entry which is preliminary data.</text>
</comment>